<dbReference type="EC" id="3.7.1.3" evidence="4 5"/>
<evidence type="ECO:0000256" key="2">
    <source>
        <dbReference type="ARBA" id="ARBA00022801"/>
    </source>
</evidence>
<comment type="catalytic activity">
    <reaction evidence="6">
        <text>3-hydroxy-L-kynurenine + H2O = 3-hydroxyanthranilate + L-alanine + H(+)</text>
        <dbReference type="Rhea" id="RHEA:25143"/>
        <dbReference type="ChEBI" id="CHEBI:15377"/>
        <dbReference type="ChEBI" id="CHEBI:15378"/>
        <dbReference type="ChEBI" id="CHEBI:36559"/>
        <dbReference type="ChEBI" id="CHEBI:57972"/>
        <dbReference type="ChEBI" id="CHEBI:58125"/>
        <dbReference type="EC" id="3.7.1.3"/>
    </reaction>
</comment>
<feature type="modified residue" description="N6-(pyridoxal phosphate)lysine" evidence="4">
    <location>
        <position position="234"/>
    </location>
</feature>
<evidence type="ECO:0000313" key="7">
    <source>
        <dbReference type="EMBL" id="MBF8435854.1"/>
    </source>
</evidence>
<dbReference type="GO" id="GO:0019441">
    <property type="term" value="P:L-tryptophan catabolic process to kynurenine"/>
    <property type="evidence" value="ECO:0007669"/>
    <property type="project" value="TreeGrafter"/>
</dbReference>
<comment type="pathway">
    <text evidence="4 6">Cofactor biosynthesis; NAD(+) biosynthesis; quinolinate from L-kynurenine: step 2/3.</text>
</comment>
<dbReference type="GO" id="GO:0009435">
    <property type="term" value="P:NAD+ biosynthetic process"/>
    <property type="evidence" value="ECO:0007669"/>
    <property type="project" value="UniProtKB-UniRule"/>
</dbReference>
<comment type="caution">
    <text evidence="7">The sequence shown here is derived from an EMBL/GenBank/DDBJ whole genome shotgun (WGS) entry which is preliminary data.</text>
</comment>
<dbReference type="PANTHER" id="PTHR14084:SF0">
    <property type="entry name" value="KYNURENINASE"/>
    <property type="match status" value="1"/>
</dbReference>
<feature type="binding site" evidence="4">
    <location>
        <position position="208"/>
    </location>
    <ligand>
        <name>pyridoxal 5'-phosphate</name>
        <dbReference type="ChEBI" id="CHEBI:597326"/>
    </ligand>
</feature>
<comment type="catalytic activity">
    <reaction evidence="4 6">
        <text>L-kynurenine + H2O = anthranilate + L-alanine + H(+)</text>
        <dbReference type="Rhea" id="RHEA:16813"/>
        <dbReference type="ChEBI" id="CHEBI:15377"/>
        <dbReference type="ChEBI" id="CHEBI:15378"/>
        <dbReference type="ChEBI" id="CHEBI:16567"/>
        <dbReference type="ChEBI" id="CHEBI:57959"/>
        <dbReference type="ChEBI" id="CHEBI:57972"/>
        <dbReference type="EC" id="3.7.1.3"/>
    </reaction>
</comment>
<dbReference type="GO" id="GO:0005737">
    <property type="term" value="C:cytoplasm"/>
    <property type="evidence" value="ECO:0007669"/>
    <property type="project" value="UniProtKB-UniRule"/>
</dbReference>
<evidence type="ECO:0000313" key="8">
    <source>
        <dbReference type="Proteomes" id="UP000621436"/>
    </source>
</evidence>
<dbReference type="GO" id="GO:0030429">
    <property type="term" value="F:kynureninase activity"/>
    <property type="evidence" value="ECO:0007669"/>
    <property type="project" value="UniProtKB-UniRule"/>
</dbReference>
<feature type="binding site" evidence="4">
    <location>
        <position position="290"/>
    </location>
    <ligand>
        <name>pyridoxal 5'-phosphate</name>
        <dbReference type="ChEBI" id="CHEBI:597326"/>
    </ligand>
</feature>
<dbReference type="Gene3D" id="3.40.640.10">
    <property type="entry name" value="Type I PLP-dependent aspartate aminotransferase-like (Major domain)"/>
    <property type="match status" value="1"/>
</dbReference>
<comment type="function">
    <text evidence="4 6">Catalyzes the cleavage of L-kynurenine (L-Kyn) and L-3-hydroxykynurenine (L-3OHKyn) into anthranilic acid (AA) and 3-hydroxyanthranilic acid (3-OHAA), respectively.</text>
</comment>
<dbReference type="InterPro" id="IPR015424">
    <property type="entry name" value="PyrdxlP-dep_Trfase"/>
</dbReference>
<dbReference type="AlphaFoldDB" id="A0A931F8Y6"/>
<protein>
    <recommendedName>
        <fullName evidence="4 5">Kynureninase</fullName>
        <ecNumber evidence="4 5">3.7.1.3</ecNumber>
    </recommendedName>
    <alternativeName>
        <fullName evidence="4">L-kynurenine hydrolase</fullName>
    </alternativeName>
</protein>
<sequence length="426" mass="47975">MKYKPDIQFARDLNKDNEMLAYKEKFYQDDDRIYLVGNSLGLLSKSAEKEIMRALDEWREHGVEGWTKGEPAWFWYGEKLGDMTAPLIGAEPEETIVTGSTTLNIHQLLASFYQPEGRRKKILVDELNFPSDIYAVKSQLAQHGNESELVVVESRDGRTLEEEDIIAAFNDEIAIALLPTVLYQSGQLLDVKKLTEAAHEHGILIGFDLAHSVGILPHDLSGAGVDFALWCNYKYLNAGPGAVGGLYVNKKHFDRKPGLAGWWGHDKETQFEMSHEFTPAEDAGAMQISTLPILSSAPLFSSLDMINEIGIEKVREESLNRTSYLAYLMAEKLDTETVNYSIVTPEDDSRRGGHIAVKFEREAYRISKALKEAGVIVDFREPDTIRFAPSPLYISFEDLYNAVEILADIINQERFEEVTKERGSVT</sequence>
<dbReference type="NCBIfam" id="TIGR01814">
    <property type="entry name" value="kynureninase"/>
    <property type="match status" value="1"/>
</dbReference>
<dbReference type="HAMAP" id="MF_01970">
    <property type="entry name" value="Kynureninase"/>
    <property type="match status" value="1"/>
</dbReference>
<accession>A0A931F8Y6</accession>
<feature type="binding site" evidence="4">
    <location>
        <position position="101"/>
    </location>
    <ligand>
        <name>pyridoxal 5'-phosphate</name>
        <dbReference type="ChEBI" id="CHEBI:597326"/>
    </ligand>
</feature>
<dbReference type="GO" id="GO:0043420">
    <property type="term" value="P:anthranilate metabolic process"/>
    <property type="evidence" value="ECO:0007669"/>
    <property type="project" value="TreeGrafter"/>
</dbReference>
<evidence type="ECO:0000256" key="5">
    <source>
        <dbReference type="NCBIfam" id="TIGR01814"/>
    </source>
</evidence>
<proteinExistence type="inferred from homology"/>
<dbReference type="Gene3D" id="3.90.1150.10">
    <property type="entry name" value="Aspartate Aminotransferase, domain 1"/>
    <property type="match status" value="1"/>
</dbReference>
<dbReference type="GO" id="GO:0019805">
    <property type="term" value="P:quinolinate biosynthetic process"/>
    <property type="evidence" value="ECO:0007669"/>
    <property type="project" value="UniProtKB-UniRule"/>
</dbReference>
<keyword evidence="3 4" id="KW-0663">Pyridoxal phosphate</keyword>
<dbReference type="GO" id="GO:0030170">
    <property type="term" value="F:pyridoxal phosphate binding"/>
    <property type="evidence" value="ECO:0007669"/>
    <property type="project" value="UniProtKB-UniRule"/>
</dbReference>
<dbReference type="RefSeq" id="WP_270452538.1">
    <property type="nucleotide sequence ID" value="NZ_JADPIE010000001.1"/>
</dbReference>
<evidence type="ECO:0000256" key="3">
    <source>
        <dbReference type="ARBA" id="ARBA00022898"/>
    </source>
</evidence>
<comment type="cofactor">
    <cofactor evidence="4 6">
        <name>pyridoxal 5'-phosphate</name>
        <dbReference type="ChEBI" id="CHEBI:597326"/>
    </cofactor>
</comment>
<dbReference type="SUPFAM" id="SSF53383">
    <property type="entry name" value="PLP-dependent transferases"/>
    <property type="match status" value="1"/>
</dbReference>
<dbReference type="InterPro" id="IPR010111">
    <property type="entry name" value="Kynureninase"/>
</dbReference>
<dbReference type="Pfam" id="PF22580">
    <property type="entry name" value="KYNU_C"/>
    <property type="match status" value="1"/>
</dbReference>
<dbReference type="GO" id="GO:0097053">
    <property type="term" value="P:L-kynurenine catabolic process"/>
    <property type="evidence" value="ECO:0007669"/>
    <property type="project" value="UniProtKB-UniRule"/>
</dbReference>
<feature type="binding site" evidence="4">
    <location>
        <begin position="129"/>
        <end position="132"/>
    </location>
    <ligand>
        <name>pyridoxal 5'-phosphate</name>
        <dbReference type="ChEBI" id="CHEBI:597326"/>
    </ligand>
</feature>
<evidence type="ECO:0000256" key="1">
    <source>
        <dbReference type="ARBA" id="ARBA00022642"/>
    </source>
</evidence>
<keyword evidence="1 4" id="KW-0662">Pyridine nucleotide biosynthesis</keyword>
<gene>
    <name evidence="4 7" type="primary">kynU</name>
    <name evidence="7" type="ORF">I0Q91_02070</name>
</gene>
<feature type="binding site" evidence="4">
    <location>
        <position position="233"/>
    </location>
    <ligand>
        <name>pyridoxal 5'-phosphate</name>
        <dbReference type="ChEBI" id="CHEBI:597326"/>
    </ligand>
</feature>
<keyword evidence="8" id="KW-1185">Reference proteome</keyword>
<name>A0A931F8Y6_9FIRM</name>
<comment type="pathway">
    <text evidence="4 6">Amino-acid degradation; L-kynurenine degradation; L-alanine and anthranilate from L-kynurenine: step 1/1.</text>
</comment>
<dbReference type="PANTHER" id="PTHR14084">
    <property type="entry name" value="KYNURENINASE"/>
    <property type="match status" value="1"/>
</dbReference>
<comment type="caution">
    <text evidence="4">Lacks conserved residue(s) required for the propagation of feature annotation.</text>
</comment>
<feature type="binding site" evidence="4">
    <location>
        <position position="102"/>
    </location>
    <ligand>
        <name>pyridoxal 5'-phosphate</name>
        <dbReference type="ChEBI" id="CHEBI:597326"/>
    </ligand>
</feature>
<comment type="subunit">
    <text evidence="4 6">Homodimer.</text>
</comment>
<organism evidence="7 8">
    <name type="scientific">Halonatronomonas betaini</name>
    <dbReference type="NCBI Taxonomy" id="2778430"/>
    <lineage>
        <taxon>Bacteria</taxon>
        <taxon>Bacillati</taxon>
        <taxon>Bacillota</taxon>
        <taxon>Clostridia</taxon>
        <taxon>Halanaerobiales</taxon>
        <taxon>Halarsenatibacteraceae</taxon>
        <taxon>Halonatronomonas</taxon>
    </lineage>
</organism>
<dbReference type="EMBL" id="JADPIE010000001">
    <property type="protein sequence ID" value="MBF8435854.1"/>
    <property type="molecule type" value="Genomic_DNA"/>
</dbReference>
<dbReference type="Proteomes" id="UP000621436">
    <property type="component" value="Unassembled WGS sequence"/>
</dbReference>
<dbReference type="InterPro" id="IPR015422">
    <property type="entry name" value="PyrdxlP-dep_Trfase_small"/>
</dbReference>
<dbReference type="PIRSF" id="PIRSF038800">
    <property type="entry name" value="KYNU"/>
    <property type="match status" value="1"/>
</dbReference>
<evidence type="ECO:0000256" key="4">
    <source>
        <dbReference type="HAMAP-Rule" id="MF_01970"/>
    </source>
</evidence>
<comment type="similarity">
    <text evidence="4 6">Belongs to the kynureninase family.</text>
</comment>
<evidence type="ECO:0000256" key="6">
    <source>
        <dbReference type="PIRNR" id="PIRNR038800"/>
    </source>
</evidence>
<dbReference type="InterPro" id="IPR015421">
    <property type="entry name" value="PyrdxlP-dep_Trfase_major"/>
</dbReference>
<feature type="binding site" evidence="4">
    <location>
        <position position="262"/>
    </location>
    <ligand>
        <name>pyridoxal 5'-phosphate</name>
        <dbReference type="ChEBI" id="CHEBI:597326"/>
    </ligand>
</feature>
<reference evidence="7" key="1">
    <citation type="submission" date="2020-11" db="EMBL/GenBank/DDBJ databases">
        <title>Halonatronomonas betainensis gen. nov., sp. nov. a novel haloalkaliphilic representative of the family Halanaerobiacae capable of betaine degradation.</title>
        <authorList>
            <person name="Boltyanskaya Y."/>
            <person name="Kevbrin V."/>
            <person name="Detkova E."/>
            <person name="Grouzdev D.S."/>
            <person name="Koziaeva V."/>
            <person name="Zhilina T."/>
        </authorList>
    </citation>
    <scope>NUCLEOTIDE SEQUENCE</scope>
    <source>
        <strain evidence="7">Z-7014</strain>
    </source>
</reference>
<keyword evidence="2 4" id="KW-0378">Hydrolase</keyword>
<feature type="binding site" evidence="4">
    <location>
        <position position="211"/>
    </location>
    <ligand>
        <name>pyridoxal 5'-phosphate</name>
        <dbReference type="ChEBI" id="CHEBI:597326"/>
    </ligand>
</feature>